<dbReference type="Proteomes" id="UP000030689">
    <property type="component" value="Unassembled WGS sequence"/>
</dbReference>
<dbReference type="Gramene" id="ESQ31238">
    <property type="protein sequence ID" value="ESQ31238"/>
    <property type="gene ID" value="EUTSA_v10005610mg"/>
</dbReference>
<evidence type="ECO:0000313" key="2">
    <source>
        <dbReference type="Proteomes" id="UP000030689"/>
    </source>
</evidence>
<organism evidence="1 2">
    <name type="scientific">Eutrema salsugineum</name>
    <name type="common">Saltwater cress</name>
    <name type="synonym">Sisymbrium salsugineum</name>
    <dbReference type="NCBI Taxonomy" id="72664"/>
    <lineage>
        <taxon>Eukaryota</taxon>
        <taxon>Viridiplantae</taxon>
        <taxon>Streptophyta</taxon>
        <taxon>Embryophyta</taxon>
        <taxon>Tracheophyta</taxon>
        <taxon>Spermatophyta</taxon>
        <taxon>Magnoliopsida</taxon>
        <taxon>eudicotyledons</taxon>
        <taxon>Gunneridae</taxon>
        <taxon>Pentapetalae</taxon>
        <taxon>rosids</taxon>
        <taxon>malvids</taxon>
        <taxon>Brassicales</taxon>
        <taxon>Brassicaceae</taxon>
        <taxon>Eutremeae</taxon>
        <taxon>Eutrema</taxon>
    </lineage>
</organism>
<reference evidence="1 2" key="1">
    <citation type="journal article" date="2013" name="Front. Plant Sci.">
        <title>The Reference Genome of the Halophytic Plant Eutrema salsugineum.</title>
        <authorList>
            <person name="Yang R."/>
            <person name="Jarvis D.E."/>
            <person name="Chen H."/>
            <person name="Beilstein M.A."/>
            <person name="Grimwood J."/>
            <person name="Jenkins J."/>
            <person name="Shu S."/>
            <person name="Prochnik S."/>
            <person name="Xin M."/>
            <person name="Ma C."/>
            <person name="Schmutz J."/>
            <person name="Wing R.A."/>
            <person name="Mitchell-Olds T."/>
            <person name="Schumaker K.S."/>
            <person name="Wang X."/>
        </authorList>
    </citation>
    <scope>NUCLEOTIDE SEQUENCE [LARGE SCALE GENOMIC DNA]</scope>
</reference>
<gene>
    <name evidence="1" type="ORF">EUTSA_v10005610mg</name>
</gene>
<protein>
    <submittedName>
        <fullName evidence="1">Uncharacterized protein</fullName>
    </submittedName>
</protein>
<name>V4KV47_EUTSA</name>
<keyword evidence="2" id="KW-1185">Reference proteome</keyword>
<proteinExistence type="predicted"/>
<dbReference type="KEGG" id="eus:EUTSA_v10005610mg"/>
<sequence>MKIGIQRSSRQGRRRISIEELSWRILINL</sequence>
<evidence type="ECO:0000313" key="1">
    <source>
        <dbReference type="EMBL" id="ESQ31238.1"/>
    </source>
</evidence>
<accession>V4KV47</accession>
<dbReference type="EMBL" id="KI517748">
    <property type="protein sequence ID" value="ESQ31238.1"/>
    <property type="molecule type" value="Genomic_DNA"/>
</dbReference>
<dbReference type="AlphaFoldDB" id="V4KV47"/>